<feature type="compositionally biased region" description="Basic and acidic residues" evidence="1">
    <location>
        <begin position="120"/>
        <end position="144"/>
    </location>
</feature>
<accession>A0ABV6ZYX1</accession>
<feature type="region of interest" description="Disordered" evidence="1">
    <location>
        <begin position="113"/>
        <end position="144"/>
    </location>
</feature>
<name>A0ABV6ZYX1_9PROT</name>
<evidence type="ECO:0000313" key="3">
    <source>
        <dbReference type="Proteomes" id="UP001595379"/>
    </source>
</evidence>
<proteinExistence type="predicted"/>
<feature type="region of interest" description="Disordered" evidence="1">
    <location>
        <begin position="209"/>
        <end position="247"/>
    </location>
</feature>
<evidence type="ECO:0000256" key="1">
    <source>
        <dbReference type="SAM" id="MobiDB-lite"/>
    </source>
</evidence>
<feature type="non-terminal residue" evidence="2">
    <location>
        <position position="1"/>
    </location>
</feature>
<dbReference type="RefSeq" id="WP_380214523.1">
    <property type="nucleotide sequence ID" value="NZ_JBHRSV010000020.1"/>
</dbReference>
<reference evidence="3" key="1">
    <citation type="journal article" date="2019" name="Int. J. Syst. Evol. Microbiol.">
        <title>The Global Catalogue of Microorganisms (GCM) 10K type strain sequencing project: providing services to taxonomists for standard genome sequencing and annotation.</title>
        <authorList>
            <consortium name="The Broad Institute Genomics Platform"/>
            <consortium name="The Broad Institute Genome Sequencing Center for Infectious Disease"/>
            <person name="Wu L."/>
            <person name="Ma J."/>
        </authorList>
    </citation>
    <scope>NUCLEOTIDE SEQUENCE [LARGE SCALE GENOMIC DNA]</scope>
    <source>
        <strain evidence="3">KCTC 52487</strain>
    </source>
</reference>
<keyword evidence="3" id="KW-1185">Reference proteome</keyword>
<evidence type="ECO:0000313" key="2">
    <source>
        <dbReference type="EMBL" id="MFC2926599.1"/>
    </source>
</evidence>
<dbReference type="Proteomes" id="UP001595379">
    <property type="component" value="Unassembled WGS sequence"/>
</dbReference>
<feature type="compositionally biased region" description="Basic residues" evidence="1">
    <location>
        <begin position="228"/>
        <end position="239"/>
    </location>
</feature>
<gene>
    <name evidence="2" type="ORF">ACFOOR_10820</name>
</gene>
<comment type="caution">
    <text evidence="2">The sequence shown here is derived from an EMBL/GenBank/DDBJ whole genome shotgun (WGS) entry which is preliminary data.</text>
</comment>
<sequence>AEQAEARASEFAAKAADAAAACEMLEAEQKTLRTKLEEAEAKLEKAAQFEADARRLHDENQNLIAKRAELEQALEDQRDHLKRSEDQLDDTTAKLLEAVEQCDALRSELAESNAAIDQAEQDRRGKWEESEAGRRAADARAEEQRQEVLRVQRELTASRDDLRLALRVQRIVQADLADLQDRFDQLLHEKREVEDLLERVACHLQAQMGATGATPPILGGAGREARPIGKRSPSKKKARPANARKSE</sequence>
<protein>
    <submittedName>
        <fullName evidence="2">Uncharacterized protein</fullName>
    </submittedName>
</protein>
<dbReference type="EMBL" id="JBHRSV010000020">
    <property type="protein sequence ID" value="MFC2926599.1"/>
    <property type="molecule type" value="Genomic_DNA"/>
</dbReference>
<organism evidence="2 3">
    <name type="scientific">Hyphobacterium vulgare</name>
    <dbReference type="NCBI Taxonomy" id="1736751"/>
    <lineage>
        <taxon>Bacteria</taxon>
        <taxon>Pseudomonadati</taxon>
        <taxon>Pseudomonadota</taxon>
        <taxon>Alphaproteobacteria</taxon>
        <taxon>Maricaulales</taxon>
        <taxon>Maricaulaceae</taxon>
        <taxon>Hyphobacterium</taxon>
    </lineage>
</organism>